<reference evidence="1 2" key="1">
    <citation type="journal article" date="2009" name="Science">
        <title>Green evolution and dynamic adaptations revealed by genomes of the marine picoeukaryotes Micromonas.</title>
        <authorList>
            <person name="Worden A.Z."/>
            <person name="Lee J.H."/>
            <person name="Mock T."/>
            <person name="Rouze P."/>
            <person name="Simmons M.P."/>
            <person name="Aerts A.L."/>
            <person name="Allen A.E."/>
            <person name="Cuvelier M.L."/>
            <person name="Derelle E."/>
            <person name="Everett M.V."/>
            <person name="Foulon E."/>
            <person name="Grimwood J."/>
            <person name="Gundlach H."/>
            <person name="Henrissat B."/>
            <person name="Napoli C."/>
            <person name="McDonald S.M."/>
            <person name="Parker M.S."/>
            <person name="Rombauts S."/>
            <person name="Salamov A."/>
            <person name="Von Dassow P."/>
            <person name="Badger J.H."/>
            <person name="Coutinho P.M."/>
            <person name="Demir E."/>
            <person name="Dubchak I."/>
            <person name="Gentemann C."/>
            <person name="Eikrem W."/>
            <person name="Gready J.E."/>
            <person name="John U."/>
            <person name="Lanier W."/>
            <person name="Lindquist E.A."/>
            <person name="Lucas S."/>
            <person name="Mayer K.F."/>
            <person name="Moreau H."/>
            <person name="Not F."/>
            <person name="Otillar R."/>
            <person name="Panaud O."/>
            <person name="Pangilinan J."/>
            <person name="Paulsen I."/>
            <person name="Piegu B."/>
            <person name="Poliakov A."/>
            <person name="Robbens S."/>
            <person name="Schmutz J."/>
            <person name="Toulza E."/>
            <person name="Wyss T."/>
            <person name="Zelensky A."/>
            <person name="Zhou K."/>
            <person name="Armbrust E.V."/>
            <person name="Bhattacharya D."/>
            <person name="Goodenough U.W."/>
            <person name="Van de Peer Y."/>
            <person name="Grigoriev I.V."/>
        </authorList>
    </citation>
    <scope>NUCLEOTIDE SEQUENCE [LARGE SCALE GENOMIC DNA]</scope>
    <source>
        <strain evidence="1 2">CCMP1545</strain>
    </source>
</reference>
<dbReference type="Proteomes" id="UP000001876">
    <property type="component" value="Unassembled WGS sequence"/>
</dbReference>
<organism evidence="2">
    <name type="scientific">Micromonas pusilla (strain CCMP1545)</name>
    <name type="common">Picoplanktonic green alga</name>
    <dbReference type="NCBI Taxonomy" id="564608"/>
    <lineage>
        <taxon>Eukaryota</taxon>
        <taxon>Viridiplantae</taxon>
        <taxon>Chlorophyta</taxon>
        <taxon>Mamiellophyceae</taxon>
        <taxon>Mamiellales</taxon>
        <taxon>Mamiellaceae</taxon>
        <taxon>Micromonas</taxon>
    </lineage>
</organism>
<evidence type="ECO:0000313" key="2">
    <source>
        <dbReference type="Proteomes" id="UP000001876"/>
    </source>
</evidence>
<name>C1N6C4_MICPC</name>
<gene>
    <name evidence="1" type="ORF">MICPUCDRAFT_53236</name>
</gene>
<dbReference type="KEGG" id="mpp:MICPUCDRAFT_53236"/>
<keyword evidence="2" id="KW-1185">Reference proteome</keyword>
<evidence type="ECO:0000313" key="1">
    <source>
        <dbReference type="EMBL" id="EEH52450.1"/>
    </source>
</evidence>
<proteinExistence type="predicted"/>
<protein>
    <submittedName>
        <fullName evidence="1">Predicted protein</fullName>
    </submittedName>
</protein>
<accession>C1N6C4</accession>
<dbReference type="EMBL" id="GG663748">
    <property type="protein sequence ID" value="EEH52450.1"/>
    <property type="molecule type" value="Genomic_DNA"/>
</dbReference>
<dbReference type="RefSeq" id="XP_003063314.1">
    <property type="nucleotide sequence ID" value="XM_003063268.1"/>
</dbReference>
<sequence>MDTISSLARELKTPPALPSFDVNESVASAVLSRVAHVQTRVSLSRVNKTWHRASKQAPSLPSSLDFSACPEAEYSTSSTSAKHVNAYSLAYLLRVEGFLDLPEGRLRDLVRSTLRGVPIFTSDRDGNVKLVDAMVDKMVDALVDLMKIAKDGGAVPVDSVHLDERVRKVGLSDLETRLFLEGFFSCTYDSDSCTYDSDE</sequence>
<dbReference type="GeneID" id="9688754"/>
<dbReference type="AlphaFoldDB" id="C1N6C4"/>